<accession>A0A0R3XBR0</accession>
<feature type="domain" description="C2H2-type" evidence="2">
    <location>
        <begin position="26"/>
        <end position="54"/>
    </location>
</feature>
<name>A0A0R3XBR0_HYDTA</name>
<keyword evidence="4" id="KW-1185">Reference proteome</keyword>
<evidence type="ECO:0000259" key="2">
    <source>
        <dbReference type="PROSITE" id="PS50157"/>
    </source>
</evidence>
<keyword evidence="1" id="KW-0479">Metal-binding</keyword>
<proteinExistence type="predicted"/>
<dbReference type="EMBL" id="UYWX01022632">
    <property type="protein sequence ID" value="VDM35951.1"/>
    <property type="molecule type" value="Genomic_DNA"/>
</dbReference>
<dbReference type="WBParaSite" id="TTAC_0001098701-mRNA-1">
    <property type="protein sequence ID" value="TTAC_0001098701-mRNA-1"/>
    <property type="gene ID" value="TTAC_0001098701"/>
</dbReference>
<organism evidence="5">
    <name type="scientific">Hydatigena taeniaeformis</name>
    <name type="common">Feline tapeworm</name>
    <name type="synonym">Taenia taeniaeformis</name>
    <dbReference type="NCBI Taxonomy" id="6205"/>
    <lineage>
        <taxon>Eukaryota</taxon>
        <taxon>Metazoa</taxon>
        <taxon>Spiralia</taxon>
        <taxon>Lophotrochozoa</taxon>
        <taxon>Platyhelminthes</taxon>
        <taxon>Cestoda</taxon>
        <taxon>Eucestoda</taxon>
        <taxon>Cyclophyllidea</taxon>
        <taxon>Taeniidae</taxon>
        <taxon>Hydatigera</taxon>
    </lineage>
</organism>
<evidence type="ECO:0000313" key="3">
    <source>
        <dbReference type="EMBL" id="VDM35951.1"/>
    </source>
</evidence>
<dbReference type="Gene3D" id="3.30.160.60">
    <property type="entry name" value="Classic Zinc Finger"/>
    <property type="match status" value="1"/>
</dbReference>
<evidence type="ECO:0000313" key="5">
    <source>
        <dbReference type="WBParaSite" id="TTAC_0001098701-mRNA-1"/>
    </source>
</evidence>
<dbReference type="SUPFAM" id="SSF57667">
    <property type="entry name" value="beta-beta-alpha zinc fingers"/>
    <property type="match status" value="1"/>
</dbReference>
<evidence type="ECO:0000256" key="1">
    <source>
        <dbReference type="PROSITE-ProRule" id="PRU00042"/>
    </source>
</evidence>
<dbReference type="AlphaFoldDB" id="A0A0R3XBR0"/>
<sequence length="144" mass="15987">MDSILHGVEYGVRNGHKLTHASKKPHGCQFCDKSYSDARSLRRHYENAHPDEYESWCFLSRAAEEGEASIAEAVAKMTQLSAAAVTSASSTTSNGNNLAQQLVGVKVADTLRCHTAFLFILEDFVNLEGRLRYSLESHFLPQLQ</sequence>
<reference evidence="3 4" key="2">
    <citation type="submission" date="2018-11" db="EMBL/GenBank/DDBJ databases">
        <authorList>
            <consortium name="Pathogen Informatics"/>
        </authorList>
    </citation>
    <scope>NUCLEOTIDE SEQUENCE [LARGE SCALE GENOMIC DNA]</scope>
</reference>
<dbReference type="PROSITE" id="PS50157">
    <property type="entry name" value="ZINC_FINGER_C2H2_2"/>
    <property type="match status" value="1"/>
</dbReference>
<dbReference type="InterPro" id="IPR036236">
    <property type="entry name" value="Znf_C2H2_sf"/>
</dbReference>
<keyword evidence="1" id="KW-0863">Zinc-finger</keyword>
<evidence type="ECO:0000313" key="4">
    <source>
        <dbReference type="Proteomes" id="UP000274429"/>
    </source>
</evidence>
<reference evidence="5" key="1">
    <citation type="submission" date="2017-02" db="UniProtKB">
        <authorList>
            <consortium name="WormBaseParasite"/>
        </authorList>
    </citation>
    <scope>IDENTIFICATION</scope>
</reference>
<dbReference type="OrthoDB" id="5977959at2759"/>
<protein>
    <submittedName>
        <fullName evidence="5">C2H2-type domain-containing protein</fullName>
    </submittedName>
</protein>
<dbReference type="InterPro" id="IPR013087">
    <property type="entry name" value="Znf_C2H2_type"/>
</dbReference>
<keyword evidence="1" id="KW-0862">Zinc</keyword>
<dbReference type="STRING" id="6205.A0A0R3XBR0"/>
<gene>
    <name evidence="3" type="ORF">TTAC_LOCUS10971</name>
</gene>
<dbReference type="PROSITE" id="PS00028">
    <property type="entry name" value="ZINC_FINGER_C2H2_1"/>
    <property type="match status" value="1"/>
</dbReference>
<dbReference type="GO" id="GO:0008270">
    <property type="term" value="F:zinc ion binding"/>
    <property type="evidence" value="ECO:0007669"/>
    <property type="project" value="UniProtKB-KW"/>
</dbReference>
<dbReference type="Proteomes" id="UP000274429">
    <property type="component" value="Unassembled WGS sequence"/>
</dbReference>